<keyword evidence="1" id="KW-1133">Transmembrane helix</keyword>
<name>A0ABS0T7I7_9CAUL</name>
<keyword evidence="1" id="KW-0472">Membrane</keyword>
<evidence type="ECO:0000313" key="3">
    <source>
        <dbReference type="Proteomes" id="UP000639859"/>
    </source>
</evidence>
<feature type="transmembrane region" description="Helical" evidence="1">
    <location>
        <begin position="129"/>
        <end position="150"/>
    </location>
</feature>
<feature type="transmembrane region" description="Helical" evidence="1">
    <location>
        <begin position="171"/>
        <end position="191"/>
    </location>
</feature>
<comment type="caution">
    <text evidence="2">The sequence shown here is derived from an EMBL/GenBank/DDBJ whole genome shotgun (WGS) entry which is preliminary data.</text>
</comment>
<proteinExistence type="predicted"/>
<organism evidence="2 3">
    <name type="scientific">Caulobacter hibisci</name>
    <dbReference type="NCBI Taxonomy" id="2035993"/>
    <lineage>
        <taxon>Bacteria</taxon>
        <taxon>Pseudomonadati</taxon>
        <taxon>Pseudomonadota</taxon>
        <taxon>Alphaproteobacteria</taxon>
        <taxon>Caulobacterales</taxon>
        <taxon>Caulobacteraceae</taxon>
        <taxon>Caulobacter</taxon>
    </lineage>
</organism>
<dbReference type="EMBL" id="JADWOX010000028">
    <property type="protein sequence ID" value="MBI1686827.1"/>
    <property type="molecule type" value="Genomic_DNA"/>
</dbReference>
<feature type="transmembrane region" description="Helical" evidence="1">
    <location>
        <begin position="220"/>
        <end position="239"/>
    </location>
</feature>
<dbReference type="RefSeq" id="WP_198578715.1">
    <property type="nucleotide sequence ID" value="NZ_JADWOX010000028.1"/>
</dbReference>
<evidence type="ECO:0000313" key="2">
    <source>
        <dbReference type="EMBL" id="MBI1686827.1"/>
    </source>
</evidence>
<reference evidence="2 3" key="1">
    <citation type="submission" date="2020-11" db="EMBL/GenBank/DDBJ databases">
        <title>genome sequence of strain KACC 18849.</title>
        <authorList>
            <person name="Gao J."/>
            <person name="Zhang X."/>
        </authorList>
    </citation>
    <scope>NUCLEOTIDE SEQUENCE [LARGE SCALE GENOMIC DNA]</scope>
    <source>
        <strain evidence="2 3">KACC 18849</strain>
    </source>
</reference>
<keyword evidence="1" id="KW-0812">Transmembrane</keyword>
<feature type="transmembrane region" description="Helical" evidence="1">
    <location>
        <begin position="82"/>
        <end position="109"/>
    </location>
</feature>
<feature type="transmembrane region" description="Helical" evidence="1">
    <location>
        <begin position="251"/>
        <end position="274"/>
    </location>
</feature>
<accession>A0ABS0T7I7</accession>
<sequence>MDLLDRYLGAVGALLPKAQREDIVAELRDILLNRIEEQEEDLGRPLTDKEREAVLKAFGHPLAVAGRYGPQQSLIGPTLYPFYVFALKLALALAAIVTVVPAAVVALLGRGDALEGVIGALTHDFPRSALMLAGLVTLVAAGIERGWVPLTGLTDWNVRDLPQLTRKKGMFEARFEALFEVVATALFILWWTGLWKVDLSGAVTLKGAIALTPSPVWASLYWPILAWAGLSLVAALIALVKPGLVRARAVFELATAVGGMILTTLLWKSLPLFALTPVTSTAKDVTQLQRVVELGFHIGMFVAGLIFACQIGAALWRLYKGAR</sequence>
<evidence type="ECO:0000256" key="1">
    <source>
        <dbReference type="SAM" id="Phobius"/>
    </source>
</evidence>
<gene>
    <name evidence="2" type="ORF">I4Q42_24430</name>
</gene>
<keyword evidence="3" id="KW-1185">Reference proteome</keyword>
<feature type="transmembrane region" description="Helical" evidence="1">
    <location>
        <begin position="294"/>
        <end position="319"/>
    </location>
</feature>
<protein>
    <submittedName>
        <fullName evidence="2">Uncharacterized protein</fullName>
    </submittedName>
</protein>
<dbReference type="Proteomes" id="UP000639859">
    <property type="component" value="Unassembled WGS sequence"/>
</dbReference>